<sequence length="461" mass="54044">MEQILSYASKGTDTSADMSQAVQNIDFLRAKLRENYTNFVKSRPKLELKRKKPTYKDLEQSRVVITKPILSKRYNFGLKALMDPVLHTTRTPVFEENIQQASSTPKYNLDFRKSFLFDESISATQRSKLTQPEQRMPLQQRRKQKILVNLRNIIEMTSPESPSKLSPPKTPQPVMKAIDLFGNSQKDRKSVIKPEKCSPIKELKTFHDVMETMQSRNCKDNIDSYRSEMRLLNSFANPNTFMTLSHTNLERKISPPRSTTPQNNVQNEKEMFNQYLNLQEYIKMNEKRLYMINRQEFLKQAKNEIDPHKDIRVDFEMYKNQLILNRPQNNHSAFYTTLKANSKLHSSLTQRLTSKQISRCSPASTLVPLKTSVITLPLQQGGFIDYEKFKKKKVQSPLYDTSTSINHVQSMLSDKRAPFQSTQRELNSLNKKIEDFTIKYNRHQVLQSRFQRKRKVQLFQQ</sequence>
<evidence type="ECO:0000313" key="1">
    <source>
        <dbReference type="EMBL" id="TNV78791.1"/>
    </source>
</evidence>
<comment type="caution">
    <text evidence="1">The sequence shown here is derived from an EMBL/GenBank/DDBJ whole genome shotgun (WGS) entry which is preliminary data.</text>
</comment>
<gene>
    <name evidence="1" type="ORF">FGO68_gene4093</name>
</gene>
<reference evidence="1" key="1">
    <citation type="submission" date="2019-06" db="EMBL/GenBank/DDBJ databases">
        <authorList>
            <person name="Zheng W."/>
        </authorList>
    </citation>
    <scope>NUCLEOTIDE SEQUENCE</scope>
    <source>
        <strain evidence="1">QDHG01</strain>
    </source>
</reference>
<organism evidence="1 2">
    <name type="scientific">Halteria grandinella</name>
    <dbReference type="NCBI Taxonomy" id="5974"/>
    <lineage>
        <taxon>Eukaryota</taxon>
        <taxon>Sar</taxon>
        <taxon>Alveolata</taxon>
        <taxon>Ciliophora</taxon>
        <taxon>Intramacronucleata</taxon>
        <taxon>Spirotrichea</taxon>
        <taxon>Stichotrichia</taxon>
        <taxon>Sporadotrichida</taxon>
        <taxon>Halteriidae</taxon>
        <taxon>Halteria</taxon>
    </lineage>
</organism>
<keyword evidence="2" id="KW-1185">Reference proteome</keyword>
<dbReference type="AlphaFoldDB" id="A0A8J8NRD7"/>
<evidence type="ECO:0000313" key="2">
    <source>
        <dbReference type="Proteomes" id="UP000785679"/>
    </source>
</evidence>
<proteinExistence type="predicted"/>
<accession>A0A8J8NRD7</accession>
<dbReference type="EMBL" id="RRYP01009838">
    <property type="protein sequence ID" value="TNV78791.1"/>
    <property type="molecule type" value="Genomic_DNA"/>
</dbReference>
<dbReference type="Proteomes" id="UP000785679">
    <property type="component" value="Unassembled WGS sequence"/>
</dbReference>
<name>A0A8J8NRD7_HALGN</name>
<protein>
    <submittedName>
        <fullName evidence="1">Uncharacterized protein</fullName>
    </submittedName>
</protein>